<reference evidence="15" key="1">
    <citation type="journal article" date="2019" name="Int. J. Syst. Evol. Microbiol.">
        <title>The Global Catalogue of Microorganisms (GCM) 10K type strain sequencing project: providing services to taxonomists for standard genome sequencing and annotation.</title>
        <authorList>
            <consortium name="The Broad Institute Genomics Platform"/>
            <consortium name="The Broad Institute Genome Sequencing Center for Infectious Disease"/>
            <person name="Wu L."/>
            <person name="Ma J."/>
        </authorList>
    </citation>
    <scope>NUCLEOTIDE SEQUENCE [LARGE SCALE GENOMIC DNA]</scope>
    <source>
        <strain evidence="15">JCM 31405</strain>
    </source>
</reference>
<keyword evidence="6 12" id="KW-0812">Transmembrane</keyword>
<keyword evidence="4" id="KW-0050">Antiport</keyword>
<dbReference type="Pfam" id="PF00999">
    <property type="entry name" value="Na_H_Exchanger"/>
    <property type="match status" value="1"/>
</dbReference>
<keyword evidence="10 12" id="KW-0472">Membrane</keyword>
<keyword evidence="8" id="KW-0915">Sodium</keyword>
<feature type="domain" description="Cation/H+ exchanger transmembrane" evidence="13">
    <location>
        <begin position="11"/>
        <end position="408"/>
    </location>
</feature>
<feature type="transmembrane region" description="Helical" evidence="12">
    <location>
        <begin position="37"/>
        <end position="58"/>
    </location>
</feature>
<evidence type="ECO:0000256" key="10">
    <source>
        <dbReference type="ARBA" id="ARBA00023136"/>
    </source>
</evidence>
<evidence type="ECO:0000256" key="7">
    <source>
        <dbReference type="ARBA" id="ARBA00022989"/>
    </source>
</evidence>
<evidence type="ECO:0000256" key="6">
    <source>
        <dbReference type="ARBA" id="ARBA00022692"/>
    </source>
</evidence>
<keyword evidence="7 12" id="KW-1133">Transmembrane helix</keyword>
<gene>
    <name evidence="14" type="ORF">GCM10008960_33300</name>
</gene>
<keyword evidence="5" id="KW-1003">Cell membrane</keyword>
<name>A0ABQ2S735_9DEIO</name>
<evidence type="ECO:0000256" key="9">
    <source>
        <dbReference type="ARBA" id="ARBA00023065"/>
    </source>
</evidence>
<dbReference type="InterPro" id="IPR018422">
    <property type="entry name" value="Cation/H_exchanger_CPA1"/>
</dbReference>
<evidence type="ECO:0000313" key="14">
    <source>
        <dbReference type="EMBL" id="GGS03997.1"/>
    </source>
</evidence>
<evidence type="ECO:0000313" key="15">
    <source>
        <dbReference type="Proteomes" id="UP000644548"/>
    </source>
</evidence>
<keyword evidence="9" id="KW-0406">Ion transport</keyword>
<feature type="transmembrane region" description="Helical" evidence="12">
    <location>
        <begin position="99"/>
        <end position="122"/>
    </location>
</feature>
<feature type="transmembrane region" description="Helical" evidence="12">
    <location>
        <begin position="171"/>
        <end position="190"/>
    </location>
</feature>
<dbReference type="Gene3D" id="6.10.140.1330">
    <property type="match status" value="1"/>
</dbReference>
<comment type="similarity">
    <text evidence="2">Belongs to the monovalent cation:proton antiporter 1 (CPA1) transporter (TC 2.A.36) family.</text>
</comment>
<evidence type="ECO:0000256" key="11">
    <source>
        <dbReference type="ARBA" id="ARBA00023201"/>
    </source>
</evidence>
<dbReference type="Proteomes" id="UP000644548">
    <property type="component" value="Unassembled WGS sequence"/>
</dbReference>
<feature type="transmembrane region" description="Helical" evidence="12">
    <location>
        <begin position="357"/>
        <end position="378"/>
    </location>
</feature>
<organism evidence="14 15">
    <name type="scientific">Deinococcus sedimenti</name>
    <dbReference type="NCBI Taxonomy" id="1867090"/>
    <lineage>
        <taxon>Bacteria</taxon>
        <taxon>Thermotogati</taxon>
        <taxon>Deinococcota</taxon>
        <taxon>Deinococci</taxon>
        <taxon>Deinococcales</taxon>
        <taxon>Deinococcaceae</taxon>
        <taxon>Deinococcus</taxon>
    </lineage>
</organism>
<feature type="transmembrane region" description="Helical" evidence="12">
    <location>
        <begin position="384"/>
        <end position="404"/>
    </location>
</feature>
<comment type="caution">
    <text evidence="14">The sequence shown here is derived from an EMBL/GenBank/DDBJ whole genome shotgun (WGS) entry which is preliminary data.</text>
</comment>
<evidence type="ECO:0000256" key="3">
    <source>
        <dbReference type="ARBA" id="ARBA00022448"/>
    </source>
</evidence>
<accession>A0ABQ2S735</accession>
<dbReference type="PANTHER" id="PTHR10110:SF195">
    <property type="entry name" value="NA(+)_H(+) ANTIPORTER NHAS2"/>
    <property type="match status" value="1"/>
</dbReference>
<keyword evidence="11" id="KW-0739">Sodium transport</keyword>
<feature type="transmembrane region" description="Helical" evidence="12">
    <location>
        <begin position="321"/>
        <end position="345"/>
    </location>
</feature>
<dbReference type="EMBL" id="BMQN01000012">
    <property type="protein sequence ID" value="GGS03997.1"/>
    <property type="molecule type" value="Genomic_DNA"/>
</dbReference>
<evidence type="ECO:0000259" key="13">
    <source>
        <dbReference type="Pfam" id="PF00999"/>
    </source>
</evidence>
<dbReference type="PANTHER" id="PTHR10110">
    <property type="entry name" value="SODIUM/HYDROGEN EXCHANGER"/>
    <property type="match status" value="1"/>
</dbReference>
<evidence type="ECO:0000256" key="1">
    <source>
        <dbReference type="ARBA" id="ARBA00004651"/>
    </source>
</evidence>
<keyword evidence="15" id="KW-1185">Reference proteome</keyword>
<feature type="transmembrane region" description="Helical" evidence="12">
    <location>
        <begin position="6"/>
        <end position="25"/>
    </location>
</feature>
<keyword evidence="3" id="KW-0813">Transport</keyword>
<feature type="transmembrane region" description="Helical" evidence="12">
    <location>
        <begin position="210"/>
        <end position="228"/>
    </location>
</feature>
<protein>
    <submittedName>
        <fullName evidence="14">Sodium:proton antiporter</fullName>
    </submittedName>
</protein>
<feature type="transmembrane region" description="Helical" evidence="12">
    <location>
        <begin position="70"/>
        <end position="87"/>
    </location>
</feature>
<evidence type="ECO:0000256" key="5">
    <source>
        <dbReference type="ARBA" id="ARBA00022475"/>
    </source>
</evidence>
<evidence type="ECO:0000256" key="8">
    <source>
        <dbReference type="ARBA" id="ARBA00023053"/>
    </source>
</evidence>
<feature type="transmembrane region" description="Helical" evidence="12">
    <location>
        <begin position="235"/>
        <end position="253"/>
    </location>
</feature>
<sequence length="423" mass="43534">MSLLDLSAVLVALTAALAFVNARFLKLPASIGVTVGGLLVSLLLLLLAGAGVPAALATVEAVRSVEFDEFVFQGVLSFLLFAGALGVNSHALWALRGPVLAFALLSTALSIALVGLGTFALLGALGLSVPLVLCLLFGALISPTDPVAVLGMLKQARVPKRIETLVAGESLFNDGVGVVAFAVLATLAGAGHGQASPDWVDVSVFFVQEAAGGLLLGGLLGLLGYLALRAVNDFVTEVLITLGLVLVCTALAAHLHVSAPLAAVAAGLLVGSLTDRRPGALSSRERFDSVWHLLDELLNIALFALLALEIVAVTFSGQALLAGLLAIPLVLLARVLSVQGPYLLLRRGTDFPPVTRRLMVWGGLRGAISVALAFTVPAGPARDLFLVMTYVVVVFSIVVQGLTVGRLARQAARAHQAGDPDPA</sequence>
<evidence type="ECO:0000256" key="4">
    <source>
        <dbReference type="ARBA" id="ARBA00022449"/>
    </source>
</evidence>
<feature type="transmembrane region" description="Helical" evidence="12">
    <location>
        <begin position="128"/>
        <end position="150"/>
    </location>
</feature>
<dbReference type="InterPro" id="IPR006153">
    <property type="entry name" value="Cation/H_exchanger_TM"/>
</dbReference>
<dbReference type="RefSeq" id="WP_189074299.1">
    <property type="nucleotide sequence ID" value="NZ_BMQN01000012.1"/>
</dbReference>
<evidence type="ECO:0000256" key="12">
    <source>
        <dbReference type="SAM" id="Phobius"/>
    </source>
</evidence>
<proteinExistence type="inferred from homology"/>
<evidence type="ECO:0000256" key="2">
    <source>
        <dbReference type="ARBA" id="ARBA00007367"/>
    </source>
</evidence>
<comment type="subcellular location">
    <subcellularLocation>
        <location evidence="1">Cell membrane</location>
        <topology evidence="1">Multi-pass membrane protein</topology>
    </subcellularLocation>
</comment>